<comment type="similarity">
    <text evidence="1">Belongs to the HTATSF1 family.</text>
</comment>
<evidence type="ECO:0000256" key="7">
    <source>
        <dbReference type="SAM" id="MobiDB-lite"/>
    </source>
</evidence>
<evidence type="ECO:0000256" key="4">
    <source>
        <dbReference type="ARBA" id="ARBA00022884"/>
    </source>
</evidence>
<evidence type="ECO:0000256" key="5">
    <source>
        <dbReference type="ARBA" id="ARBA00023187"/>
    </source>
</evidence>
<dbReference type="Pfam" id="PF14237">
    <property type="entry name" value="GYF_2"/>
    <property type="match status" value="1"/>
</dbReference>
<dbReference type="InterPro" id="IPR034393">
    <property type="entry name" value="TatSF1-like"/>
</dbReference>
<protein>
    <recommendedName>
        <fullName evidence="8">RRM domain-containing protein</fullName>
    </recommendedName>
</protein>
<keyword evidence="3" id="KW-0677">Repeat</keyword>
<evidence type="ECO:0000259" key="8">
    <source>
        <dbReference type="PROSITE" id="PS50102"/>
    </source>
</evidence>
<dbReference type="InterPro" id="IPR000504">
    <property type="entry name" value="RRM_dom"/>
</dbReference>
<dbReference type="GO" id="GO:0005686">
    <property type="term" value="C:U2 snRNP"/>
    <property type="evidence" value="ECO:0007669"/>
    <property type="project" value="TreeGrafter"/>
</dbReference>
<dbReference type="InterPro" id="IPR012677">
    <property type="entry name" value="Nucleotide-bd_a/b_plait_sf"/>
</dbReference>
<proteinExistence type="inferred from homology"/>
<evidence type="ECO:0000256" key="1">
    <source>
        <dbReference type="ARBA" id="ARBA00007747"/>
    </source>
</evidence>
<dbReference type="AlphaFoldDB" id="A0A7S3NHL8"/>
<keyword evidence="4 6" id="KW-0694">RNA-binding</keyword>
<dbReference type="SMART" id="SM00360">
    <property type="entry name" value="RRM"/>
    <property type="match status" value="1"/>
</dbReference>
<dbReference type="PANTHER" id="PTHR15608">
    <property type="entry name" value="SPLICING FACTOR U2AF-ASSOCIATED PROTEIN 2"/>
    <property type="match status" value="1"/>
</dbReference>
<evidence type="ECO:0000256" key="2">
    <source>
        <dbReference type="ARBA" id="ARBA00022664"/>
    </source>
</evidence>
<dbReference type="CDD" id="cd12281">
    <property type="entry name" value="RRM1_TatSF1_like"/>
    <property type="match status" value="1"/>
</dbReference>
<dbReference type="SUPFAM" id="SSF54928">
    <property type="entry name" value="RNA-binding domain, RBD"/>
    <property type="match status" value="1"/>
</dbReference>
<evidence type="ECO:0000256" key="6">
    <source>
        <dbReference type="PROSITE-ProRule" id="PRU00176"/>
    </source>
</evidence>
<organism evidence="9">
    <name type="scientific">Aureoumbra lagunensis</name>
    <dbReference type="NCBI Taxonomy" id="44058"/>
    <lineage>
        <taxon>Eukaryota</taxon>
        <taxon>Sar</taxon>
        <taxon>Stramenopiles</taxon>
        <taxon>Ochrophyta</taxon>
        <taxon>Pelagophyceae</taxon>
        <taxon>Pelagomonadales</taxon>
        <taxon>Aureoumbra</taxon>
    </lineage>
</organism>
<dbReference type="PANTHER" id="PTHR15608:SF0">
    <property type="entry name" value="HIV TAT-SPECIFIC FACTOR 1"/>
    <property type="match status" value="1"/>
</dbReference>
<dbReference type="GO" id="GO:0005684">
    <property type="term" value="C:U2-type spliceosomal complex"/>
    <property type="evidence" value="ECO:0007669"/>
    <property type="project" value="TreeGrafter"/>
</dbReference>
<name>A0A7S3NHL8_9STRA</name>
<dbReference type="InterPro" id="IPR025640">
    <property type="entry name" value="GYF_2"/>
</dbReference>
<sequence>MMQQGINKWYYCVCDGAKTSEAKGPLFASSLLRLLETGVLKAEETMVCNASEWRWLVEEPTLRDKVALVRNIWYYADGEETKGPINLSELRRRFEAGDLDGLTRVYWREEWSAIAEIPGLRELLIMAGSLQSLEQNQMLQDDDSDTSLRPPDELPVSTECKNQDEDDGSETERKQKKNKKRKRGFDRKAAKCWVYVENLPLDTTLDEIAAHFSKCGILATDLDTMGPRIKLYKDESGQLKGDASVCYAHETSVELALTILDGSSLRYGIPPLKVTRADFSEQRLGAFDESKGATMTDAARLKIAKQVARQRRDWRQDEDAPQLDFVPSKDKNNTSLRIVVIPKAFNPKIPNDIDECENRLLERIRSAGASRVPDKITIFSNHAIALIKFASSADARLIVEAFDGATFWDGITDYSKQPSQLLGSNSTAKMILDDEDDEIKRLNQFGSWLDQQYIPPELQPKIEDDPSSS</sequence>
<evidence type="ECO:0000313" key="9">
    <source>
        <dbReference type="EMBL" id="CAE0361380.1"/>
    </source>
</evidence>
<accession>A0A7S3NHL8</accession>
<dbReference type="Gene3D" id="3.30.70.330">
    <property type="match status" value="1"/>
</dbReference>
<dbReference type="EMBL" id="HBIJ01003065">
    <property type="protein sequence ID" value="CAE0361380.1"/>
    <property type="molecule type" value="Transcribed_RNA"/>
</dbReference>
<gene>
    <name evidence="9" type="ORF">ALAG00032_LOCUS2113</name>
</gene>
<dbReference type="InterPro" id="IPR035979">
    <property type="entry name" value="RBD_domain_sf"/>
</dbReference>
<feature type="region of interest" description="Disordered" evidence="7">
    <location>
        <begin position="137"/>
        <end position="182"/>
    </location>
</feature>
<dbReference type="InterPro" id="IPR034392">
    <property type="entry name" value="TatSF1-like_RRM1"/>
</dbReference>
<dbReference type="GO" id="GO:0003723">
    <property type="term" value="F:RNA binding"/>
    <property type="evidence" value="ECO:0007669"/>
    <property type="project" value="UniProtKB-UniRule"/>
</dbReference>
<reference evidence="9" key="1">
    <citation type="submission" date="2021-01" db="EMBL/GenBank/DDBJ databases">
        <authorList>
            <person name="Corre E."/>
            <person name="Pelletier E."/>
            <person name="Niang G."/>
            <person name="Scheremetjew M."/>
            <person name="Finn R."/>
            <person name="Kale V."/>
            <person name="Holt S."/>
            <person name="Cochrane G."/>
            <person name="Meng A."/>
            <person name="Brown T."/>
            <person name="Cohen L."/>
        </authorList>
    </citation>
    <scope>NUCLEOTIDE SEQUENCE</scope>
    <source>
        <strain evidence="9">CCMP1510</strain>
    </source>
</reference>
<dbReference type="Pfam" id="PF00076">
    <property type="entry name" value="RRM_1"/>
    <property type="match status" value="1"/>
</dbReference>
<keyword evidence="5" id="KW-0508">mRNA splicing</keyword>
<evidence type="ECO:0000256" key="3">
    <source>
        <dbReference type="ARBA" id="ARBA00022737"/>
    </source>
</evidence>
<dbReference type="PROSITE" id="PS50102">
    <property type="entry name" value="RRM"/>
    <property type="match status" value="1"/>
</dbReference>
<keyword evidence="2" id="KW-0507">mRNA processing</keyword>
<feature type="domain" description="RRM" evidence="8">
    <location>
        <begin position="192"/>
        <end position="279"/>
    </location>
</feature>
<dbReference type="GO" id="GO:0000398">
    <property type="term" value="P:mRNA splicing, via spliceosome"/>
    <property type="evidence" value="ECO:0007669"/>
    <property type="project" value="InterPro"/>
</dbReference>